<name>A0ABQ1ADV3_ASPLE</name>
<evidence type="ECO:0000313" key="3">
    <source>
        <dbReference type="Proteomes" id="UP000465220"/>
    </source>
</evidence>
<sequence>MTGAHHILDPDGDLVLVFSVTNRQTVILNGNIAQEPSKQVAAADSQTSGSSNQPAAAEQIGQQETSKDANEDQQVHVRVSSKHLALASPVFRRMLSGPWQEAQNLAAGDNSEIETECWNVDAMLILMNIIHGRGPKVPREITLNTLAEIAVLVDYYECNEAVDVMAEIWMDKLLNSMPSTYCKDIVSWIFISWVFERRSAFTSATRIAATQSQQRIDPADLPIPQRILDKIEELRRDGVKSALDMCYKLITDLRDGRKHCSEVCDALRLGLLIKQLHAGGQLPPLPADSIPNVSLMQLTIETYKVDPMYSNPTAERHVHSWHGCRLDLLIQPILRDVQNRLHGFELGAFKDQLRASGSAHSTVSSAETSSGQACAGQVRWAPVKISYESSDSDF</sequence>
<feature type="compositionally biased region" description="Polar residues" evidence="1">
    <location>
        <begin position="44"/>
        <end position="64"/>
    </location>
</feature>
<dbReference type="InterPro" id="IPR011333">
    <property type="entry name" value="SKP1/BTB/POZ_sf"/>
</dbReference>
<keyword evidence="3" id="KW-1185">Reference proteome</keyword>
<organism evidence="2 3">
    <name type="scientific">Aspergillus lentulus</name>
    <dbReference type="NCBI Taxonomy" id="293939"/>
    <lineage>
        <taxon>Eukaryota</taxon>
        <taxon>Fungi</taxon>
        <taxon>Dikarya</taxon>
        <taxon>Ascomycota</taxon>
        <taxon>Pezizomycotina</taxon>
        <taxon>Eurotiomycetes</taxon>
        <taxon>Eurotiomycetidae</taxon>
        <taxon>Eurotiales</taxon>
        <taxon>Aspergillaceae</taxon>
        <taxon>Aspergillus</taxon>
        <taxon>Aspergillus subgen. Fumigati</taxon>
    </lineage>
</organism>
<gene>
    <name evidence="2" type="ORF">IFM60648_05566</name>
</gene>
<dbReference type="EMBL" id="BLKI01000029">
    <property type="protein sequence ID" value="GFF79786.1"/>
    <property type="molecule type" value="Genomic_DNA"/>
</dbReference>
<evidence type="ECO:0000313" key="2">
    <source>
        <dbReference type="EMBL" id="GFF79786.1"/>
    </source>
</evidence>
<comment type="caution">
    <text evidence="2">The sequence shown here is derived from an EMBL/GenBank/DDBJ whole genome shotgun (WGS) entry which is preliminary data.</text>
</comment>
<dbReference type="SUPFAM" id="SSF54695">
    <property type="entry name" value="POZ domain"/>
    <property type="match status" value="1"/>
</dbReference>
<evidence type="ECO:0008006" key="4">
    <source>
        <dbReference type="Google" id="ProtNLM"/>
    </source>
</evidence>
<dbReference type="Gene3D" id="3.30.710.10">
    <property type="entry name" value="Potassium Channel Kv1.1, Chain A"/>
    <property type="match status" value="1"/>
</dbReference>
<evidence type="ECO:0000256" key="1">
    <source>
        <dbReference type="SAM" id="MobiDB-lite"/>
    </source>
</evidence>
<feature type="region of interest" description="Disordered" evidence="1">
    <location>
        <begin position="38"/>
        <end position="71"/>
    </location>
</feature>
<dbReference type="Proteomes" id="UP000465220">
    <property type="component" value="Unassembled WGS sequence"/>
</dbReference>
<proteinExistence type="predicted"/>
<protein>
    <recommendedName>
        <fullName evidence="4">BTB domain-containing protein</fullName>
    </recommendedName>
</protein>
<reference evidence="2 3" key="1">
    <citation type="submission" date="2020-01" db="EMBL/GenBank/DDBJ databases">
        <title>Draft genome sequence of Aspergillus lentulus IFM 60648.</title>
        <authorList>
            <person name="Takahashi H."/>
            <person name="Yaguchi T."/>
        </authorList>
    </citation>
    <scope>NUCLEOTIDE SEQUENCE [LARGE SCALE GENOMIC DNA]</scope>
    <source>
        <strain evidence="2 3">IFM 60648</strain>
    </source>
</reference>
<accession>A0ABQ1ADV3</accession>